<dbReference type="SMART" id="SM00419">
    <property type="entry name" value="HTH_CRP"/>
    <property type="match status" value="1"/>
</dbReference>
<reference evidence="7 8" key="1">
    <citation type="submission" date="2021-07" db="EMBL/GenBank/DDBJ databases">
        <title>Paenibacillus radiodurans sp. nov., isolated from the southeastern edge of Tengger Desert.</title>
        <authorList>
            <person name="Zhang G."/>
        </authorList>
    </citation>
    <scope>NUCLEOTIDE SEQUENCE [LARGE SCALE GENOMIC DNA]</scope>
    <source>
        <strain evidence="7 8">DT7-4</strain>
    </source>
</reference>
<dbReference type="PANTHER" id="PTHR24567">
    <property type="entry name" value="CRP FAMILY TRANSCRIPTIONAL REGULATORY PROTEIN"/>
    <property type="match status" value="1"/>
</dbReference>
<dbReference type="InterPro" id="IPR036390">
    <property type="entry name" value="WH_DNA-bd_sf"/>
</dbReference>
<dbReference type="InterPro" id="IPR036388">
    <property type="entry name" value="WH-like_DNA-bd_sf"/>
</dbReference>
<dbReference type="CDD" id="cd00038">
    <property type="entry name" value="CAP_ED"/>
    <property type="match status" value="1"/>
</dbReference>
<accession>A0ABS7D4M5</accession>
<dbReference type="Pfam" id="PF00027">
    <property type="entry name" value="cNMP_binding"/>
    <property type="match status" value="1"/>
</dbReference>
<dbReference type="Gene3D" id="1.10.10.10">
    <property type="entry name" value="Winged helix-like DNA-binding domain superfamily/Winged helix DNA-binding domain"/>
    <property type="match status" value="1"/>
</dbReference>
<dbReference type="InterPro" id="IPR018490">
    <property type="entry name" value="cNMP-bd_dom_sf"/>
</dbReference>
<dbReference type="Pfam" id="PF13545">
    <property type="entry name" value="HTH_Crp_2"/>
    <property type="match status" value="1"/>
</dbReference>
<dbReference type="EMBL" id="JAHZIJ010000004">
    <property type="protein sequence ID" value="MBW7474869.1"/>
    <property type="molecule type" value="Genomic_DNA"/>
</dbReference>
<dbReference type="SMART" id="SM00100">
    <property type="entry name" value="cNMP"/>
    <property type="match status" value="1"/>
</dbReference>
<gene>
    <name evidence="7" type="ORF">K0T92_08945</name>
</gene>
<evidence type="ECO:0000259" key="6">
    <source>
        <dbReference type="PROSITE" id="PS51063"/>
    </source>
</evidence>
<dbReference type="PROSITE" id="PS50042">
    <property type="entry name" value="CNMP_BINDING_3"/>
    <property type="match status" value="1"/>
</dbReference>
<evidence type="ECO:0000259" key="5">
    <source>
        <dbReference type="PROSITE" id="PS50042"/>
    </source>
</evidence>
<dbReference type="InterPro" id="IPR014710">
    <property type="entry name" value="RmlC-like_jellyroll"/>
</dbReference>
<comment type="caution">
    <text evidence="7">The sequence shown here is derived from an EMBL/GenBank/DDBJ whole genome shotgun (WGS) entry which is preliminary data.</text>
</comment>
<feature type="domain" description="Cyclic nucleotide-binding" evidence="5">
    <location>
        <begin position="21"/>
        <end position="141"/>
    </location>
</feature>
<evidence type="ECO:0000313" key="8">
    <source>
        <dbReference type="Proteomes" id="UP000812277"/>
    </source>
</evidence>
<keyword evidence="8" id="KW-1185">Reference proteome</keyword>
<keyword evidence="2" id="KW-0238">DNA-binding</keyword>
<dbReference type="Gene3D" id="2.60.120.10">
    <property type="entry name" value="Jelly Rolls"/>
    <property type="match status" value="1"/>
</dbReference>
<organism evidence="7 8">
    <name type="scientific">Paenibacillus oenotherae</name>
    <dbReference type="NCBI Taxonomy" id="1435645"/>
    <lineage>
        <taxon>Bacteria</taxon>
        <taxon>Bacillati</taxon>
        <taxon>Bacillota</taxon>
        <taxon>Bacilli</taxon>
        <taxon>Bacillales</taxon>
        <taxon>Paenibacillaceae</taxon>
        <taxon>Paenibacillus</taxon>
    </lineage>
</organism>
<protein>
    <submittedName>
        <fullName evidence="7">Crp/Fnr family transcriptional regulator</fullName>
    </submittedName>
</protein>
<sequence length="238" mass="26993">MVLTKSNVKVDTAKLQATIPFFNELDANVVDRILPYIVEKTYRKGAIIFLQGDAGDEIFFIRSGAINIYTFEGMKKVVFAYLREGDYFGEMALIKPGLVRSATAEAMATTKVLTLRRTDFENLIEANPRLAIHLLDYTMERLRQANQQVYDMTFLNVRTRIVKKLATVSNSPGSKQRSEAPVEWKVTHQQLAEMVGAVRETVSKVLLELQEEGLIETRNKLIIIPDPSQLQKKLLLES</sequence>
<dbReference type="SUPFAM" id="SSF51206">
    <property type="entry name" value="cAMP-binding domain-like"/>
    <property type="match status" value="1"/>
</dbReference>
<keyword evidence="3" id="KW-0010">Activator</keyword>
<dbReference type="SUPFAM" id="SSF46785">
    <property type="entry name" value="Winged helix' DNA-binding domain"/>
    <property type="match status" value="1"/>
</dbReference>
<dbReference type="InterPro" id="IPR012318">
    <property type="entry name" value="HTH_CRP"/>
</dbReference>
<dbReference type="InterPro" id="IPR000595">
    <property type="entry name" value="cNMP-bd_dom"/>
</dbReference>
<keyword evidence="1" id="KW-0805">Transcription regulation</keyword>
<evidence type="ECO:0000256" key="1">
    <source>
        <dbReference type="ARBA" id="ARBA00023015"/>
    </source>
</evidence>
<evidence type="ECO:0000256" key="2">
    <source>
        <dbReference type="ARBA" id="ARBA00023125"/>
    </source>
</evidence>
<evidence type="ECO:0000256" key="4">
    <source>
        <dbReference type="ARBA" id="ARBA00023163"/>
    </source>
</evidence>
<dbReference type="InterPro" id="IPR050397">
    <property type="entry name" value="Env_Response_Regulators"/>
</dbReference>
<dbReference type="PROSITE" id="PS00889">
    <property type="entry name" value="CNMP_BINDING_2"/>
    <property type="match status" value="1"/>
</dbReference>
<dbReference type="PRINTS" id="PR00103">
    <property type="entry name" value="CAMPKINASE"/>
</dbReference>
<name>A0ABS7D4M5_9BACL</name>
<evidence type="ECO:0000313" key="7">
    <source>
        <dbReference type="EMBL" id="MBW7474869.1"/>
    </source>
</evidence>
<proteinExistence type="predicted"/>
<dbReference type="InterPro" id="IPR018488">
    <property type="entry name" value="cNMP-bd_CS"/>
</dbReference>
<dbReference type="Proteomes" id="UP000812277">
    <property type="component" value="Unassembled WGS sequence"/>
</dbReference>
<evidence type="ECO:0000256" key="3">
    <source>
        <dbReference type="ARBA" id="ARBA00023159"/>
    </source>
</evidence>
<dbReference type="PRINTS" id="PR00034">
    <property type="entry name" value="HTHCRP"/>
</dbReference>
<dbReference type="PANTHER" id="PTHR24567:SF74">
    <property type="entry name" value="HTH-TYPE TRANSCRIPTIONAL REGULATOR ARCR"/>
    <property type="match status" value="1"/>
</dbReference>
<dbReference type="PROSITE" id="PS51063">
    <property type="entry name" value="HTH_CRP_2"/>
    <property type="match status" value="1"/>
</dbReference>
<keyword evidence="4" id="KW-0804">Transcription</keyword>
<feature type="domain" description="HTH crp-type" evidence="6">
    <location>
        <begin position="155"/>
        <end position="228"/>
    </location>
</feature>